<reference evidence="2 3" key="1">
    <citation type="submission" date="2016-03" db="EMBL/GenBank/DDBJ databases">
        <authorList>
            <person name="Ploux O."/>
        </authorList>
    </citation>
    <scope>NUCLEOTIDE SEQUENCE [LARGE SCALE GENOMIC DNA]</scope>
    <source>
        <strain evidence="2 3">UAMH 11012</strain>
    </source>
</reference>
<protein>
    <recommendedName>
        <fullName evidence="1">Glycosyl transferase CAP10 domain-containing protein</fullName>
    </recommendedName>
</protein>
<evidence type="ECO:0000259" key="1">
    <source>
        <dbReference type="SMART" id="SM00672"/>
    </source>
</evidence>
<dbReference type="AlphaFoldDB" id="A0A1L7WT12"/>
<keyword evidence="3" id="KW-1185">Reference proteome</keyword>
<dbReference type="InterPro" id="IPR051091">
    <property type="entry name" value="O-Glucosyltr/Glycosyltrsf_90"/>
</dbReference>
<gene>
    <name evidence="2" type="ORF">PAC_05806</name>
</gene>
<evidence type="ECO:0000313" key="2">
    <source>
        <dbReference type="EMBL" id="CZR55918.1"/>
    </source>
</evidence>
<accession>A0A1L7WT12</accession>
<dbReference type="EMBL" id="FJOG01000007">
    <property type="protein sequence ID" value="CZR55918.1"/>
    <property type="molecule type" value="Genomic_DNA"/>
</dbReference>
<name>A0A1L7WT12_9HELO</name>
<feature type="domain" description="Glycosyl transferase CAP10" evidence="1">
    <location>
        <begin position="128"/>
        <end position="401"/>
    </location>
</feature>
<dbReference type="PANTHER" id="PTHR12203">
    <property type="entry name" value="KDEL LYS-ASP-GLU-LEU CONTAINING - RELATED"/>
    <property type="match status" value="1"/>
</dbReference>
<dbReference type="OrthoDB" id="202415at2759"/>
<dbReference type="PANTHER" id="PTHR12203:SF63">
    <property type="entry name" value="GLYCOSYL TRANSFERASE CAP10 DOMAIN-CONTAINING PROTEIN"/>
    <property type="match status" value="1"/>
</dbReference>
<sequence length="433" mass="50019">MIYKHRSLLKKLICLILVTCVLYKISHGARDVLSTFLPFLNRVPSKELFNSLSWSNNQCRAVFPGLTKEIDEAVARALYHLCWESSFERYALCIWSLRFCEAILLIVIKERDAILHQINRAITTSPEPLPDTVFAFSILDTIRENAWCFARSNDPKVKGNYWVMPHFSFWSWPKSFIGTMDEALSKIDSIEDKIPWSKKIDKVVWRGTAWFNSIGNTALRPNLLATTKGKTWADVEILQWETNADSAKNAIRIEDFCKYKYIIYTEGLTYSGRLPFHQACASIVITPPPTYLMHNTHLMRPLFSSSLRLSSSSSKDRTKAHSDRRWLKRYKSSEANVVFVDPEWKDLEQTVMWLRAHPDVAEGIAKRQRKMIAEVGYLSQASEVCYWRSLIRGWSQVVEIDEKVWGKWDGQGIENGEGARWETFSLTGKANWA</sequence>
<dbReference type="Proteomes" id="UP000184330">
    <property type="component" value="Unassembled WGS sequence"/>
</dbReference>
<organism evidence="2 3">
    <name type="scientific">Phialocephala subalpina</name>
    <dbReference type="NCBI Taxonomy" id="576137"/>
    <lineage>
        <taxon>Eukaryota</taxon>
        <taxon>Fungi</taxon>
        <taxon>Dikarya</taxon>
        <taxon>Ascomycota</taxon>
        <taxon>Pezizomycotina</taxon>
        <taxon>Leotiomycetes</taxon>
        <taxon>Helotiales</taxon>
        <taxon>Mollisiaceae</taxon>
        <taxon>Phialocephala</taxon>
        <taxon>Phialocephala fortinii species complex</taxon>
    </lineage>
</organism>
<evidence type="ECO:0000313" key="3">
    <source>
        <dbReference type="Proteomes" id="UP000184330"/>
    </source>
</evidence>
<dbReference type="InterPro" id="IPR006598">
    <property type="entry name" value="CAP10"/>
</dbReference>
<dbReference type="SMART" id="SM00672">
    <property type="entry name" value="CAP10"/>
    <property type="match status" value="1"/>
</dbReference>
<proteinExistence type="predicted"/>
<dbReference type="Pfam" id="PF05686">
    <property type="entry name" value="Glyco_transf_90"/>
    <property type="match status" value="1"/>
</dbReference>